<reference evidence="1 2" key="1">
    <citation type="submission" date="2023-08" db="EMBL/GenBank/DDBJ databases">
        <authorList>
            <person name="Du S."/>
            <person name="Wu Z."/>
            <person name="Wu Y."/>
            <person name="Yang M."/>
            <person name="Shao J."/>
            <person name="Liu H."/>
            <person name="Zhao Y."/>
            <person name="Zhang Z."/>
        </authorList>
    </citation>
    <scope>NUCLEOTIDE SEQUENCE [LARGE SCALE GENOMIC DNA]</scope>
</reference>
<evidence type="ECO:0000313" key="1">
    <source>
        <dbReference type="EMBL" id="WMM95350.1"/>
    </source>
</evidence>
<sequence>MSTWHYRLIKHVYPKGEVYYAVHEYYPATEEVGDAWTLNPVALWGEDPDDIRWIIAKVRNDMGRLLNNHDIIEVKHDDYGVGYAEINGVNPCPMCGVDRNED</sequence>
<dbReference type="EMBL" id="OR420743">
    <property type="protein sequence ID" value="WMM95350.1"/>
    <property type="molecule type" value="Genomic_DNA"/>
</dbReference>
<dbReference type="Proteomes" id="UP001302562">
    <property type="component" value="Segment"/>
</dbReference>
<gene>
    <name evidence="1" type="ORF">CRP125_gp47</name>
</gene>
<name>A0AAX3ZVU8_9CAUD</name>
<organism evidence="1 2">
    <name type="scientific">Roseobacter phage CRP-125</name>
    <dbReference type="NCBI Taxonomy" id="3072844"/>
    <lineage>
        <taxon>Viruses</taxon>
        <taxon>Duplodnaviria</taxon>
        <taxon>Heunggongvirae</taxon>
        <taxon>Uroviricota</taxon>
        <taxon>Caudoviricetes</taxon>
        <taxon>Autographivirales</taxon>
        <taxon>Autographivirales incertae sedis</taxon>
        <taxon>Actaeavirus</taxon>
        <taxon>Actaeavirus CRP125</taxon>
    </lineage>
</organism>
<keyword evidence="2" id="KW-1185">Reference proteome</keyword>
<proteinExistence type="predicted"/>
<evidence type="ECO:0000313" key="2">
    <source>
        <dbReference type="Proteomes" id="UP001302562"/>
    </source>
</evidence>
<accession>A0AAX3ZVU8</accession>
<protein>
    <submittedName>
        <fullName evidence="1">Uncharacterized protein</fullName>
    </submittedName>
</protein>